<dbReference type="RefSeq" id="WP_045098261.1">
    <property type="nucleotide sequence ID" value="NZ_CP020614.1"/>
</dbReference>
<name>A0A098GCK6_LEGMI</name>
<reference evidence="2 4" key="3">
    <citation type="submission" date="2016-10" db="EMBL/GenBank/DDBJ databases">
        <authorList>
            <person name="Varghese N."/>
            <person name="Submissions S."/>
        </authorList>
    </citation>
    <scope>NUCLEOTIDE SEQUENCE [LARGE SCALE GENOMIC DNA]</scope>
    <source>
        <strain evidence="2 4">ATCC 33218</strain>
    </source>
</reference>
<protein>
    <submittedName>
        <fullName evidence="1">Uncharacterized protein</fullName>
    </submittedName>
</protein>
<evidence type="ECO:0000313" key="3">
    <source>
        <dbReference type="Proteomes" id="UP000032414"/>
    </source>
</evidence>
<evidence type="ECO:0000313" key="4">
    <source>
        <dbReference type="Proteomes" id="UP000182998"/>
    </source>
</evidence>
<dbReference type="EMBL" id="FMVN01000021">
    <property type="protein sequence ID" value="SCY79852.1"/>
    <property type="molecule type" value="Genomic_DNA"/>
</dbReference>
<dbReference type="AlphaFoldDB" id="A0A098GCK6"/>
<keyword evidence="4" id="KW-1185">Reference proteome</keyword>
<evidence type="ECO:0000313" key="2">
    <source>
        <dbReference type="EMBL" id="SCY79852.1"/>
    </source>
</evidence>
<reference evidence="1" key="2">
    <citation type="submission" date="2014-09" db="EMBL/GenBank/DDBJ databases">
        <authorList>
            <person name="GOMEZ-VALERO Laura"/>
        </authorList>
    </citation>
    <scope>NUCLEOTIDE SEQUENCE</scope>
    <source>
        <strain evidence="1">ATCC33218</strain>
    </source>
</reference>
<sequence length="213" mass="24690">MRYYYCKQLNHYYKIGNEGAKKRIYTFDSERATWIEIPIIKSGKGQGVYEYTLNIGVENSRVILREPDINTRADYLMLELSIGGNTQFLKLDPVPSELLKAAKPELLDEPAPVRTSPQHRQVSSHTKTFFSENNQYRKYDLSLGQRQALEAHRESLRNRLTEYHLLSYLFFCFSQGYSRTEKIEEITRLLETGEAKAEVVEQGHTGSIVLGMR</sequence>
<accession>A0A098GCK6</accession>
<organism evidence="1 3">
    <name type="scientific">Legionella micdadei</name>
    <name type="common">Tatlockia micdadei</name>
    <dbReference type="NCBI Taxonomy" id="451"/>
    <lineage>
        <taxon>Bacteria</taxon>
        <taxon>Pseudomonadati</taxon>
        <taxon>Pseudomonadota</taxon>
        <taxon>Gammaproteobacteria</taxon>
        <taxon>Legionellales</taxon>
        <taxon>Legionellaceae</taxon>
        <taxon>Legionella</taxon>
    </lineage>
</organism>
<dbReference type="HOGENOM" id="CLU_1293815_0_0_6"/>
<dbReference type="PATRIC" id="fig|451.8.peg.1887"/>
<proteinExistence type="predicted"/>
<dbReference type="Proteomes" id="UP000032414">
    <property type="component" value="Chromosome I"/>
</dbReference>
<dbReference type="KEGG" id="tmc:LMI_0357"/>
<dbReference type="OrthoDB" id="9945814at2"/>
<gene>
    <name evidence="1" type="ORF">LMI_0357</name>
    <name evidence="2" type="ORF">SAMN02982997_02962</name>
</gene>
<reference evidence="3" key="1">
    <citation type="submission" date="2014-09" db="EMBL/GenBank/DDBJ databases">
        <authorList>
            <person name="Gomez-Valero L."/>
        </authorList>
    </citation>
    <scope>NUCLEOTIDE SEQUENCE [LARGE SCALE GENOMIC DNA]</scope>
    <source>
        <strain evidence="3">ATCC33218</strain>
    </source>
</reference>
<evidence type="ECO:0000313" key="1">
    <source>
        <dbReference type="EMBL" id="CEG59717.1"/>
    </source>
</evidence>
<dbReference type="Proteomes" id="UP000182998">
    <property type="component" value="Unassembled WGS sequence"/>
</dbReference>
<dbReference type="EMBL" id="LN614830">
    <property type="protein sequence ID" value="CEG59717.1"/>
    <property type="molecule type" value="Genomic_DNA"/>
</dbReference>